<dbReference type="OrthoDB" id="10062305at2759"/>
<dbReference type="PROSITE" id="PS50181">
    <property type="entry name" value="FBOX"/>
    <property type="match status" value="1"/>
</dbReference>
<feature type="domain" description="F-box" evidence="1">
    <location>
        <begin position="1"/>
        <end position="47"/>
    </location>
</feature>
<gene>
    <name evidence="2" type="ORF">VCS650_LOCUS6318</name>
</gene>
<accession>A0A813W008</accession>
<evidence type="ECO:0000313" key="2">
    <source>
        <dbReference type="EMBL" id="CAF0844472.1"/>
    </source>
</evidence>
<dbReference type="InterPro" id="IPR032675">
    <property type="entry name" value="LRR_dom_sf"/>
</dbReference>
<dbReference type="AlphaFoldDB" id="A0A813W008"/>
<name>A0A813W008_9BILA</name>
<organism evidence="2 3">
    <name type="scientific">Adineta steineri</name>
    <dbReference type="NCBI Taxonomy" id="433720"/>
    <lineage>
        <taxon>Eukaryota</taxon>
        <taxon>Metazoa</taxon>
        <taxon>Spiralia</taxon>
        <taxon>Gnathifera</taxon>
        <taxon>Rotifera</taxon>
        <taxon>Eurotatoria</taxon>
        <taxon>Bdelloidea</taxon>
        <taxon>Adinetida</taxon>
        <taxon>Adinetidae</taxon>
        <taxon>Adineta</taxon>
    </lineage>
</organism>
<dbReference type="Gene3D" id="3.80.10.10">
    <property type="entry name" value="Ribonuclease Inhibitor"/>
    <property type="match status" value="1"/>
</dbReference>
<dbReference type="InterPro" id="IPR001810">
    <property type="entry name" value="F-box_dom"/>
</dbReference>
<dbReference type="SUPFAM" id="SSF52047">
    <property type="entry name" value="RNI-like"/>
    <property type="match status" value="1"/>
</dbReference>
<dbReference type="Proteomes" id="UP000663891">
    <property type="component" value="Unassembled WGS sequence"/>
</dbReference>
<evidence type="ECO:0000259" key="1">
    <source>
        <dbReference type="PROSITE" id="PS50181"/>
    </source>
</evidence>
<protein>
    <recommendedName>
        <fullName evidence="1">F-box domain-containing protein</fullName>
    </recommendedName>
</protein>
<evidence type="ECO:0000313" key="3">
    <source>
        <dbReference type="Proteomes" id="UP000663891"/>
    </source>
</evidence>
<sequence length="563" mass="66259">MKFESLPNEIFLECLQYFDGLQIFHSFDQLNSRFNRLIRIIPLYINFDEIKQCLFDKFCQTILLNPEIKQTIIYLKLSNYRIYRQIEKFFSLFPLNEFLHLRSLSLFGIDNNKVQQIQSNLSSILDLHYFHCTPYSDSKFLITSALTKSKIQILNLRKFTLNSTDIYETMSLTSLTVDECTLNDICHLFKYTPMLKYLEITKFSKSEIKNNELDITNTNVGQLKKLIIHYSEVKFEQIELLLKCLANLNIFSIRSNEITIIDADRWQYLIENSLPHLHIFKFKFSYVAYDSSDEKLNKIRKFQTDFWQKQHQWYTINEIDHSSASVYTIPNISQVYSLGSTTKIYENSLVNNSIIFNNVTSLYLVPKAIGNNSLFYFRNVKSLTLSRELIFFNNDDEEEEERTYECDISRIHINNLHRIVDLSCVTHLEVGSGFHLSSCLLTKILQKLSNVNSLEIPKPVLISYLENRQLCKILNRKIKELDINSYSSRFGCQHIKLNQTDWLYKAFANLEELKCQIKNIQCLVSLLEKFSQLSRLTIVNANAQIKSWINTNASTFNVHFRTF</sequence>
<reference evidence="2" key="1">
    <citation type="submission" date="2021-02" db="EMBL/GenBank/DDBJ databases">
        <authorList>
            <person name="Nowell W R."/>
        </authorList>
    </citation>
    <scope>NUCLEOTIDE SEQUENCE</scope>
</reference>
<comment type="caution">
    <text evidence="2">The sequence shown here is derived from an EMBL/GenBank/DDBJ whole genome shotgun (WGS) entry which is preliminary data.</text>
</comment>
<proteinExistence type="predicted"/>
<dbReference type="EMBL" id="CAJNON010000038">
    <property type="protein sequence ID" value="CAF0844472.1"/>
    <property type="molecule type" value="Genomic_DNA"/>
</dbReference>